<keyword evidence="2" id="KW-1185">Reference proteome</keyword>
<dbReference type="AlphaFoldDB" id="A0A0V1MBC5"/>
<evidence type="ECO:0000313" key="1">
    <source>
        <dbReference type="EMBL" id="KRZ69031.1"/>
    </source>
</evidence>
<protein>
    <submittedName>
        <fullName evidence="1">Uncharacterized protein</fullName>
    </submittedName>
</protein>
<dbReference type="Proteomes" id="UP000054843">
    <property type="component" value="Unassembled WGS sequence"/>
</dbReference>
<gene>
    <name evidence="1" type="ORF">T10_8720</name>
</gene>
<dbReference type="EMBL" id="JYDO01000147">
    <property type="protein sequence ID" value="KRZ69031.1"/>
    <property type="molecule type" value="Genomic_DNA"/>
</dbReference>
<organism evidence="1 2">
    <name type="scientific">Trichinella papuae</name>
    <dbReference type="NCBI Taxonomy" id="268474"/>
    <lineage>
        <taxon>Eukaryota</taxon>
        <taxon>Metazoa</taxon>
        <taxon>Ecdysozoa</taxon>
        <taxon>Nematoda</taxon>
        <taxon>Enoplea</taxon>
        <taxon>Dorylaimia</taxon>
        <taxon>Trichinellida</taxon>
        <taxon>Trichinellidae</taxon>
        <taxon>Trichinella</taxon>
    </lineage>
</organism>
<sequence length="79" mass="8629">MSAVEKLRNSGHEKETQKTATFLNSAVEIVCGFCQKRHTFSECSGLRQAIAGEAAEDSNPLSTLLLLPQARAFLLNLHV</sequence>
<proteinExistence type="predicted"/>
<reference evidence="1 2" key="1">
    <citation type="submission" date="2015-01" db="EMBL/GenBank/DDBJ databases">
        <title>Evolution of Trichinella species and genotypes.</title>
        <authorList>
            <person name="Korhonen P.K."/>
            <person name="Edoardo P."/>
            <person name="Giuseppe L.R."/>
            <person name="Gasser R.B."/>
        </authorList>
    </citation>
    <scope>NUCLEOTIDE SEQUENCE [LARGE SCALE GENOMIC DNA]</scope>
    <source>
        <strain evidence="1">ISS1980</strain>
    </source>
</reference>
<evidence type="ECO:0000313" key="2">
    <source>
        <dbReference type="Proteomes" id="UP000054843"/>
    </source>
</evidence>
<name>A0A0V1MBC5_9BILA</name>
<accession>A0A0V1MBC5</accession>
<comment type="caution">
    <text evidence="1">The sequence shown here is derived from an EMBL/GenBank/DDBJ whole genome shotgun (WGS) entry which is preliminary data.</text>
</comment>